<dbReference type="GO" id="GO:0020037">
    <property type="term" value="F:heme binding"/>
    <property type="evidence" value="ECO:0007669"/>
    <property type="project" value="InterPro"/>
</dbReference>
<dbReference type="SUPFAM" id="SSF48264">
    <property type="entry name" value="Cytochrome P450"/>
    <property type="match status" value="1"/>
</dbReference>
<dbReference type="PRINTS" id="PR00385">
    <property type="entry name" value="P450"/>
</dbReference>
<keyword evidence="4 12" id="KW-0349">Heme</keyword>
<gene>
    <name evidence="15" type="ORF">MERR_LOCUS10499</name>
</gene>
<keyword evidence="16" id="KW-1185">Reference proteome</keyword>
<dbReference type="OrthoDB" id="1470350at2759"/>
<dbReference type="AlphaFoldDB" id="A0A6D2IE03"/>
<organism evidence="15 16">
    <name type="scientific">Microthlaspi erraticum</name>
    <dbReference type="NCBI Taxonomy" id="1685480"/>
    <lineage>
        <taxon>Eukaryota</taxon>
        <taxon>Viridiplantae</taxon>
        <taxon>Streptophyta</taxon>
        <taxon>Embryophyta</taxon>
        <taxon>Tracheophyta</taxon>
        <taxon>Spermatophyta</taxon>
        <taxon>Magnoliopsida</taxon>
        <taxon>eudicotyledons</taxon>
        <taxon>Gunneridae</taxon>
        <taxon>Pentapetalae</taxon>
        <taxon>rosids</taxon>
        <taxon>malvids</taxon>
        <taxon>Brassicales</taxon>
        <taxon>Brassicaceae</taxon>
        <taxon>Coluteocarpeae</taxon>
        <taxon>Microthlaspi</taxon>
    </lineage>
</organism>
<evidence type="ECO:0000256" key="8">
    <source>
        <dbReference type="ARBA" id="ARBA00023002"/>
    </source>
</evidence>
<dbReference type="InterPro" id="IPR036396">
    <property type="entry name" value="Cyt_P450_sf"/>
</dbReference>
<dbReference type="GO" id="GO:0005506">
    <property type="term" value="F:iron ion binding"/>
    <property type="evidence" value="ECO:0007669"/>
    <property type="project" value="InterPro"/>
</dbReference>
<evidence type="ECO:0000256" key="2">
    <source>
        <dbReference type="ARBA" id="ARBA00004167"/>
    </source>
</evidence>
<comment type="subcellular location">
    <subcellularLocation>
        <location evidence="2">Membrane</location>
        <topology evidence="2">Single-pass membrane protein</topology>
    </subcellularLocation>
</comment>
<evidence type="ECO:0000313" key="16">
    <source>
        <dbReference type="Proteomes" id="UP000467841"/>
    </source>
</evidence>
<reference evidence="15" key="1">
    <citation type="submission" date="2020-01" db="EMBL/GenBank/DDBJ databases">
        <authorList>
            <person name="Mishra B."/>
        </authorList>
    </citation>
    <scope>NUCLEOTIDE SEQUENCE [LARGE SCALE GENOMIC DNA]</scope>
</reference>
<dbReference type="InterPro" id="IPR017972">
    <property type="entry name" value="Cyt_P450_CS"/>
</dbReference>
<dbReference type="GO" id="GO:0004497">
    <property type="term" value="F:monooxygenase activity"/>
    <property type="evidence" value="ECO:0007669"/>
    <property type="project" value="UniProtKB-KW"/>
</dbReference>
<proteinExistence type="inferred from homology"/>
<evidence type="ECO:0000256" key="5">
    <source>
        <dbReference type="ARBA" id="ARBA00022692"/>
    </source>
</evidence>
<keyword evidence="6 12" id="KW-0479">Metal-binding</keyword>
<evidence type="ECO:0000256" key="4">
    <source>
        <dbReference type="ARBA" id="ARBA00022617"/>
    </source>
</evidence>
<keyword evidence="8 13" id="KW-0560">Oxidoreductase</keyword>
<dbReference type="InterPro" id="IPR002401">
    <property type="entry name" value="Cyt_P450_E_grp-I"/>
</dbReference>
<dbReference type="InterPro" id="IPR001128">
    <property type="entry name" value="Cyt_P450"/>
</dbReference>
<evidence type="ECO:0000256" key="14">
    <source>
        <dbReference type="SAM" id="Phobius"/>
    </source>
</evidence>
<dbReference type="PROSITE" id="PS00086">
    <property type="entry name" value="CYTOCHROME_P450"/>
    <property type="match status" value="1"/>
</dbReference>
<comment type="caution">
    <text evidence="15">The sequence shown here is derived from an EMBL/GenBank/DDBJ whole genome shotgun (WGS) entry which is preliminary data.</text>
</comment>
<comment type="cofactor">
    <cofactor evidence="1 12">
        <name>heme</name>
        <dbReference type="ChEBI" id="CHEBI:30413"/>
    </cofactor>
</comment>
<dbReference type="PRINTS" id="PR00463">
    <property type="entry name" value="EP450I"/>
</dbReference>
<dbReference type="InterPro" id="IPR050665">
    <property type="entry name" value="Cytochrome_P450_Monooxygen"/>
</dbReference>
<evidence type="ECO:0000256" key="9">
    <source>
        <dbReference type="ARBA" id="ARBA00023004"/>
    </source>
</evidence>
<feature type="transmembrane region" description="Helical" evidence="14">
    <location>
        <begin position="12"/>
        <end position="33"/>
    </location>
</feature>
<evidence type="ECO:0000256" key="10">
    <source>
        <dbReference type="ARBA" id="ARBA00023033"/>
    </source>
</evidence>
<dbReference type="PANTHER" id="PTHR24282:SF36">
    <property type="entry name" value="CYTOCHROME P450 714A1-RELATED"/>
    <property type="match status" value="1"/>
</dbReference>
<keyword evidence="10 13" id="KW-0503">Monooxygenase</keyword>
<evidence type="ECO:0000256" key="7">
    <source>
        <dbReference type="ARBA" id="ARBA00022989"/>
    </source>
</evidence>
<dbReference type="GO" id="GO:0016705">
    <property type="term" value="F:oxidoreductase activity, acting on paired donors, with incorporation or reduction of molecular oxygen"/>
    <property type="evidence" value="ECO:0007669"/>
    <property type="project" value="InterPro"/>
</dbReference>
<accession>A0A6D2IE03</accession>
<keyword evidence="9 12" id="KW-0408">Iron</keyword>
<evidence type="ECO:0000256" key="1">
    <source>
        <dbReference type="ARBA" id="ARBA00001971"/>
    </source>
</evidence>
<evidence type="ECO:0000256" key="3">
    <source>
        <dbReference type="ARBA" id="ARBA00010617"/>
    </source>
</evidence>
<comment type="similarity">
    <text evidence="3 13">Belongs to the cytochrome P450 family.</text>
</comment>
<evidence type="ECO:0008006" key="17">
    <source>
        <dbReference type="Google" id="ProtNLM"/>
    </source>
</evidence>
<dbReference type="Pfam" id="PF00067">
    <property type="entry name" value="p450"/>
    <property type="match status" value="1"/>
</dbReference>
<evidence type="ECO:0000256" key="13">
    <source>
        <dbReference type="RuleBase" id="RU000461"/>
    </source>
</evidence>
<keyword evidence="5 14" id="KW-0812">Transmembrane</keyword>
<evidence type="ECO:0000256" key="12">
    <source>
        <dbReference type="PIRSR" id="PIRSR602401-1"/>
    </source>
</evidence>
<protein>
    <recommendedName>
        <fullName evidence="17">Cytochrome P450</fullName>
    </recommendedName>
</protein>
<dbReference type="Proteomes" id="UP000467841">
    <property type="component" value="Unassembled WGS sequence"/>
</dbReference>
<evidence type="ECO:0000313" key="15">
    <source>
        <dbReference type="EMBL" id="CAA7023264.1"/>
    </source>
</evidence>
<sequence length="528" mass="59962">MESLTVEAMNAIWCIILVGIVGVGYHVYGRAVVEQWRMRRSLRMQGVKGPPPSIFNGNESEMQRIQSEAAKHYSGDNIISHDYSSSLFPYFEHWRKQYGRMYTYSTGLKQHLYINHPEMVKELSQTNTLKLGRITHITKRLKPILGSGIITSNGPHWANQRRIIAHEFTHDKIKGMVGLMVESAMPMLSKWEEMVKKGGEMGCDIRVDEDLKDVTADVIARACFGSSFSKGKTIFSMIRDLLIAITRRSVLFRFNGFTEMVFGSKKHGDVNIDELEKKLDSSIWETVKEREMECVEGDKKDVMQLILAGAMRSCDGNLWDKSAYRRFVVDNCKNIYFAGHESTAVSVSWCLMFLALNPTWQNRIRDEILSSCKNGIPDEESIPNLKTVTMVVQETMRLYPPAPLVMREASADIRLGNLVVPKGVCIWTLIPTLHRDPEIWGADANEFKPERFSEGISKACKYPQLYIPFGLGPRQCLGKNFAMMEIKVLVSLIVSKFSFTLSPTYQHSPNYKLLVEPQPGVVIRVVGQ</sequence>
<evidence type="ECO:0000256" key="6">
    <source>
        <dbReference type="ARBA" id="ARBA00022723"/>
    </source>
</evidence>
<evidence type="ECO:0000256" key="11">
    <source>
        <dbReference type="ARBA" id="ARBA00023136"/>
    </source>
</evidence>
<dbReference type="CDD" id="cd20640">
    <property type="entry name" value="CYP714"/>
    <property type="match status" value="1"/>
</dbReference>
<dbReference type="GO" id="GO:0016020">
    <property type="term" value="C:membrane"/>
    <property type="evidence" value="ECO:0007669"/>
    <property type="project" value="UniProtKB-SubCell"/>
</dbReference>
<dbReference type="EMBL" id="CACVBM020000777">
    <property type="protein sequence ID" value="CAA7023264.1"/>
    <property type="molecule type" value="Genomic_DNA"/>
</dbReference>
<keyword evidence="11 14" id="KW-0472">Membrane</keyword>
<keyword evidence="7 14" id="KW-1133">Transmembrane helix</keyword>
<feature type="binding site" description="axial binding residue" evidence="12">
    <location>
        <position position="476"/>
    </location>
    <ligand>
        <name>heme</name>
        <dbReference type="ChEBI" id="CHEBI:30413"/>
    </ligand>
    <ligandPart>
        <name>Fe</name>
        <dbReference type="ChEBI" id="CHEBI:18248"/>
    </ligandPart>
</feature>
<dbReference type="PANTHER" id="PTHR24282">
    <property type="entry name" value="CYTOCHROME P450 FAMILY MEMBER"/>
    <property type="match status" value="1"/>
</dbReference>
<name>A0A6D2IE03_9BRAS</name>
<dbReference type="Gene3D" id="1.10.630.10">
    <property type="entry name" value="Cytochrome P450"/>
    <property type="match status" value="1"/>
</dbReference>